<dbReference type="RefSeq" id="WP_175241040.1">
    <property type="nucleotide sequence ID" value="NZ_CABWIK020000096.1"/>
</dbReference>
<dbReference type="Pfam" id="PF00132">
    <property type="entry name" value="Hexapep"/>
    <property type="match status" value="1"/>
</dbReference>
<sequence>MNDTTPESDSISAQPHPGYWTETDTVSSKFGSIGHNVRIAKNCTLIGMHNIHIGDFVTIDGPTILCATVGRISIGRNVQIAAGCHLSGLGGIDIGDFCQLSPGVHIYSSDDDTPDALFGRVPKPLSKDDNAPVRIGRYVVIDAYSVVLPGCDIGDGASIKSMTLVATNLAPWTIHAGVPAALVGTRSQRFLTTSDSVSPENSQ</sequence>
<dbReference type="GO" id="GO:0016740">
    <property type="term" value="F:transferase activity"/>
    <property type="evidence" value="ECO:0007669"/>
    <property type="project" value="UniProtKB-KW"/>
</dbReference>
<evidence type="ECO:0000313" key="2">
    <source>
        <dbReference type="Proteomes" id="UP000494322"/>
    </source>
</evidence>
<keyword evidence="1" id="KW-0808">Transferase</keyword>
<dbReference type="AlphaFoldDB" id="A0A6J5JVG1"/>
<dbReference type="Gene3D" id="2.160.10.10">
    <property type="entry name" value="Hexapeptide repeat proteins"/>
    <property type="match status" value="1"/>
</dbReference>
<reference evidence="1 2" key="1">
    <citation type="submission" date="2020-04" db="EMBL/GenBank/DDBJ databases">
        <authorList>
            <person name="Depoorter E."/>
        </authorList>
    </citation>
    <scope>NUCLEOTIDE SEQUENCE [LARGE SCALE GENOMIC DNA]</scope>
    <source>
        <strain evidence="1 2">BCC0132</strain>
    </source>
</reference>
<dbReference type="InterPro" id="IPR001451">
    <property type="entry name" value="Hexapep"/>
</dbReference>
<protein>
    <submittedName>
        <fullName evidence="1">Hexapeptide repeat-containing transferase</fullName>
    </submittedName>
</protein>
<dbReference type="SUPFAM" id="SSF51161">
    <property type="entry name" value="Trimeric LpxA-like enzymes"/>
    <property type="match status" value="1"/>
</dbReference>
<dbReference type="CDD" id="cd04647">
    <property type="entry name" value="LbH_MAT_like"/>
    <property type="match status" value="1"/>
</dbReference>
<name>A0A6J5JVG1_9BURK</name>
<accession>A0A6J5JVG1</accession>
<evidence type="ECO:0000313" key="1">
    <source>
        <dbReference type="EMBL" id="CAB3975904.1"/>
    </source>
</evidence>
<dbReference type="EMBL" id="CABWIK020000096">
    <property type="protein sequence ID" value="CAB3975904.1"/>
    <property type="molecule type" value="Genomic_DNA"/>
</dbReference>
<organism evidence="1 2">
    <name type="scientific">Burkholderia cenocepacia</name>
    <dbReference type="NCBI Taxonomy" id="95486"/>
    <lineage>
        <taxon>Bacteria</taxon>
        <taxon>Pseudomonadati</taxon>
        <taxon>Pseudomonadota</taxon>
        <taxon>Betaproteobacteria</taxon>
        <taxon>Burkholderiales</taxon>
        <taxon>Burkholderiaceae</taxon>
        <taxon>Burkholderia</taxon>
        <taxon>Burkholderia cepacia complex</taxon>
    </lineage>
</organism>
<dbReference type="InterPro" id="IPR051159">
    <property type="entry name" value="Hexapeptide_acetyltransf"/>
</dbReference>
<dbReference type="Proteomes" id="UP000494322">
    <property type="component" value="Unassembled WGS sequence"/>
</dbReference>
<dbReference type="InterPro" id="IPR011004">
    <property type="entry name" value="Trimer_LpxA-like_sf"/>
</dbReference>
<proteinExistence type="predicted"/>
<dbReference type="PANTHER" id="PTHR23416">
    <property type="entry name" value="SIALIC ACID SYNTHASE-RELATED"/>
    <property type="match status" value="1"/>
</dbReference>
<gene>
    <name evidence="1" type="ORF">BCO9919_07255</name>
</gene>